<accession>A0ABX8VA87</accession>
<dbReference type="PROSITE" id="PS50042">
    <property type="entry name" value="CNMP_BINDING_3"/>
    <property type="match status" value="1"/>
</dbReference>
<dbReference type="EMBL" id="CP080429">
    <property type="protein sequence ID" value="QYJ67569.1"/>
    <property type="molecule type" value="Genomic_DNA"/>
</dbReference>
<dbReference type="Pfam" id="PF00027">
    <property type="entry name" value="cNMP_binding"/>
    <property type="match status" value="1"/>
</dbReference>
<dbReference type="InterPro" id="IPR000595">
    <property type="entry name" value="cNMP-bd_dom"/>
</dbReference>
<dbReference type="InterPro" id="IPR012318">
    <property type="entry name" value="HTH_CRP"/>
</dbReference>
<feature type="domain" description="Cyclic nucleotide-binding" evidence="4">
    <location>
        <begin position="13"/>
        <end position="116"/>
    </location>
</feature>
<dbReference type="InterPro" id="IPR018490">
    <property type="entry name" value="cNMP-bd_dom_sf"/>
</dbReference>
<keyword evidence="1" id="KW-0805">Transcription regulation</keyword>
<evidence type="ECO:0000313" key="7">
    <source>
        <dbReference type="Proteomes" id="UP000825381"/>
    </source>
</evidence>
<dbReference type="InterPro" id="IPR050397">
    <property type="entry name" value="Env_Response_Regulators"/>
</dbReference>
<dbReference type="InterPro" id="IPR036390">
    <property type="entry name" value="WH_DNA-bd_sf"/>
</dbReference>
<dbReference type="SUPFAM" id="SSF51206">
    <property type="entry name" value="cAMP-binding domain-like"/>
    <property type="match status" value="1"/>
</dbReference>
<dbReference type="CDD" id="cd00092">
    <property type="entry name" value="HTH_CRP"/>
    <property type="match status" value="1"/>
</dbReference>
<evidence type="ECO:0000259" key="4">
    <source>
        <dbReference type="PROSITE" id="PS50042"/>
    </source>
</evidence>
<dbReference type="CDD" id="cd00038">
    <property type="entry name" value="CAP_ED"/>
    <property type="match status" value="1"/>
</dbReference>
<dbReference type="SMART" id="SM00100">
    <property type="entry name" value="cNMP"/>
    <property type="match status" value="1"/>
</dbReference>
<dbReference type="Gene3D" id="2.60.120.10">
    <property type="entry name" value="Jelly Rolls"/>
    <property type="match status" value="1"/>
</dbReference>
<protein>
    <submittedName>
        <fullName evidence="6">Crp/Fnr family transcriptional regulator</fullName>
    </submittedName>
</protein>
<proteinExistence type="predicted"/>
<dbReference type="PRINTS" id="PR00034">
    <property type="entry name" value="HTHCRP"/>
</dbReference>
<dbReference type="PROSITE" id="PS51063">
    <property type="entry name" value="HTH_CRP_2"/>
    <property type="match status" value="1"/>
</dbReference>
<dbReference type="SMART" id="SM00419">
    <property type="entry name" value="HTH_CRP"/>
    <property type="match status" value="1"/>
</dbReference>
<evidence type="ECO:0000256" key="1">
    <source>
        <dbReference type="ARBA" id="ARBA00023015"/>
    </source>
</evidence>
<dbReference type="PANTHER" id="PTHR24567">
    <property type="entry name" value="CRP FAMILY TRANSCRIPTIONAL REGULATORY PROTEIN"/>
    <property type="match status" value="1"/>
</dbReference>
<dbReference type="Proteomes" id="UP000825381">
    <property type="component" value="Chromosome"/>
</dbReference>
<evidence type="ECO:0000256" key="3">
    <source>
        <dbReference type="ARBA" id="ARBA00023163"/>
    </source>
</evidence>
<evidence type="ECO:0000313" key="6">
    <source>
        <dbReference type="EMBL" id="QYJ67569.1"/>
    </source>
</evidence>
<sequence>MVSENLLLDFGAFKVELKKGETIFKVGETPKYFYQVDSGKIKMCNFNDEGKEFIQGMFSGGESFGEPPLLINEQYPANAMALLDSAIYLLPKEDFFKLLYANPEINLQFTIRLAHRLFYKSLMASEISSQDAAHRIIKLLDYFKDTVYKVPTDQKYRVDLTRQEIADLTGLRVETVIRTIKELEKQGELTIKSRKVYR</sequence>
<name>A0ABX8VA87_9FLAO</name>
<evidence type="ECO:0000259" key="5">
    <source>
        <dbReference type="PROSITE" id="PS51063"/>
    </source>
</evidence>
<organism evidence="6 7">
    <name type="scientific">Flavobacterium litorale</name>
    <dbReference type="NCBI Taxonomy" id="2856519"/>
    <lineage>
        <taxon>Bacteria</taxon>
        <taxon>Pseudomonadati</taxon>
        <taxon>Bacteroidota</taxon>
        <taxon>Flavobacteriia</taxon>
        <taxon>Flavobacteriales</taxon>
        <taxon>Flavobacteriaceae</taxon>
        <taxon>Flavobacterium</taxon>
    </lineage>
</organism>
<keyword evidence="3" id="KW-0804">Transcription</keyword>
<dbReference type="Pfam" id="PF13545">
    <property type="entry name" value="HTH_Crp_2"/>
    <property type="match status" value="1"/>
</dbReference>
<feature type="domain" description="HTH crp-type" evidence="5">
    <location>
        <begin position="130"/>
        <end position="198"/>
    </location>
</feature>
<evidence type="ECO:0000256" key="2">
    <source>
        <dbReference type="ARBA" id="ARBA00023125"/>
    </source>
</evidence>
<keyword evidence="7" id="KW-1185">Reference proteome</keyword>
<dbReference type="RefSeq" id="WP_220639914.1">
    <property type="nucleotide sequence ID" value="NZ_CP080429.1"/>
</dbReference>
<dbReference type="PANTHER" id="PTHR24567:SF28">
    <property type="entry name" value="LISTERIOLYSIN REGULATORY PROTEIN"/>
    <property type="match status" value="1"/>
</dbReference>
<keyword evidence="2" id="KW-0238">DNA-binding</keyword>
<dbReference type="SUPFAM" id="SSF46785">
    <property type="entry name" value="Winged helix' DNA-binding domain"/>
    <property type="match status" value="1"/>
</dbReference>
<gene>
    <name evidence="6" type="ORF">K1I41_08380</name>
</gene>
<reference evidence="6 7" key="1">
    <citation type="submission" date="2021-07" db="EMBL/GenBank/DDBJ databases">
        <title>Flavobacterium WSW3-B6 sp.nov, isolated from seaweed.</title>
        <authorList>
            <person name="Muhammad N."/>
            <person name="Ho H."/>
            <person name="Lee Y.-J."/>
            <person name="Nguyen T."/>
            <person name="Ho J."/>
            <person name="Kim S.-G."/>
        </authorList>
    </citation>
    <scope>NUCLEOTIDE SEQUENCE [LARGE SCALE GENOMIC DNA]</scope>
    <source>
        <strain evidence="6 7">WSW3-B6</strain>
    </source>
</reference>
<dbReference type="InterPro" id="IPR014710">
    <property type="entry name" value="RmlC-like_jellyroll"/>
</dbReference>